<comment type="caution">
    <text evidence="2">The sequence shown here is derived from an EMBL/GenBank/DDBJ whole genome shotgun (WGS) entry which is preliminary data.</text>
</comment>
<evidence type="ECO:0000313" key="2">
    <source>
        <dbReference type="EMBL" id="KAJ4129857.1"/>
    </source>
</evidence>
<proteinExistence type="predicted"/>
<name>A0ABQ8R9A2_FUSEQ</name>
<gene>
    <name evidence="2" type="ORF">NW768_006827</name>
</gene>
<dbReference type="PANTHER" id="PTHR38795">
    <property type="entry name" value="DUF6604 DOMAIN-CONTAINING PROTEIN"/>
    <property type="match status" value="1"/>
</dbReference>
<evidence type="ECO:0000313" key="3">
    <source>
        <dbReference type="Proteomes" id="UP001152024"/>
    </source>
</evidence>
<sequence>MGKPGAGNEKMYDVADQCYLNANVLLRNFIERIGNQDPTKVPLGVFEDYDPKSDRSKKDGHAKFEEDEQILGALFTGVITLIHGVKAFPVEDELLRGVREMENTGKMPLYLVFASQIILDIHSFLREDTDLAFRHMCERVDAMHVDLVRQKEFSVRVKSPSWSAVDEGVLWGYGSTMAWIKEDPVFLAKKRRAEKSGVVVPESQKYRLLKLSPIISGLLLFQFRAQVYNLSITIMNCWGSVTYAAHLYNALVSEEELGKDSWPDMEVVQSYLGKSNLFIGDPPTDKEGYARRLFLQMGYSASAIPSDGLLKSYATSRSGPRKIKRRAPVSYMFIDRYLQRSTRINLSPEDVDEIVSRNQNQHREYERGTTKINYTPDVINEFEDKDNPASFHVYSIGGSGKERATKRKKATGDHQLKPKDLLMSLSTALTGEIMEFAMPYLDMHLLTWDILNGIKEACYPILMPLHDRSYLQHEHQIPQVVIYIFAELCRDPEGVGKKLMRAAAQAFNKIVAEKGGVDTMRKKFSEREGMTIYSTKELFGESHERYHERNGGGPAEDCDWDCDWHADWENDDDKEEEGDKEEENDKES</sequence>
<accession>A0ABQ8R9A2</accession>
<feature type="region of interest" description="Disordered" evidence="1">
    <location>
        <begin position="545"/>
        <end position="588"/>
    </location>
</feature>
<dbReference type="PANTHER" id="PTHR38795:SF1">
    <property type="entry name" value="DUF6604 DOMAIN-CONTAINING PROTEIN"/>
    <property type="match status" value="1"/>
</dbReference>
<dbReference type="Proteomes" id="UP001152024">
    <property type="component" value="Unassembled WGS sequence"/>
</dbReference>
<reference evidence="2" key="1">
    <citation type="submission" date="2022-09" db="EMBL/GenBank/DDBJ databases">
        <title>Fusarium specimens isolated from Avocado Roots.</title>
        <authorList>
            <person name="Stajich J."/>
            <person name="Roper C."/>
            <person name="Heimlech-Rivalta G."/>
        </authorList>
    </citation>
    <scope>NUCLEOTIDE SEQUENCE</scope>
    <source>
        <strain evidence="2">CF00095</strain>
    </source>
</reference>
<evidence type="ECO:0000256" key="1">
    <source>
        <dbReference type="SAM" id="MobiDB-lite"/>
    </source>
</evidence>
<protein>
    <submittedName>
        <fullName evidence="2">Uncharacterized protein</fullName>
    </submittedName>
</protein>
<keyword evidence="3" id="KW-1185">Reference proteome</keyword>
<feature type="compositionally biased region" description="Acidic residues" evidence="1">
    <location>
        <begin position="569"/>
        <end position="588"/>
    </location>
</feature>
<dbReference type="EMBL" id="JAOQBH010000010">
    <property type="protein sequence ID" value="KAJ4129857.1"/>
    <property type="molecule type" value="Genomic_DNA"/>
</dbReference>
<organism evidence="2 3">
    <name type="scientific">Fusarium equiseti</name>
    <name type="common">Fusarium scirpi</name>
    <dbReference type="NCBI Taxonomy" id="61235"/>
    <lineage>
        <taxon>Eukaryota</taxon>
        <taxon>Fungi</taxon>
        <taxon>Dikarya</taxon>
        <taxon>Ascomycota</taxon>
        <taxon>Pezizomycotina</taxon>
        <taxon>Sordariomycetes</taxon>
        <taxon>Hypocreomycetidae</taxon>
        <taxon>Hypocreales</taxon>
        <taxon>Nectriaceae</taxon>
        <taxon>Fusarium</taxon>
        <taxon>Fusarium incarnatum-equiseti species complex</taxon>
    </lineage>
</organism>